<feature type="signal peptide" evidence="1">
    <location>
        <begin position="1"/>
        <end position="19"/>
    </location>
</feature>
<feature type="chain" id="PRO_5043798331" evidence="1">
    <location>
        <begin position="20"/>
        <end position="123"/>
    </location>
</feature>
<keyword evidence="3" id="KW-1185">Reference proteome</keyword>
<name>A0AAV6TSP6_9ARAC</name>
<reference evidence="2 3" key="1">
    <citation type="journal article" date="2022" name="Nat. Ecol. Evol.">
        <title>A masculinizing supergene underlies an exaggerated male reproductive morph in a spider.</title>
        <authorList>
            <person name="Hendrickx F."/>
            <person name="De Corte Z."/>
            <person name="Sonet G."/>
            <person name="Van Belleghem S.M."/>
            <person name="Kostlbacher S."/>
            <person name="Vangestel C."/>
        </authorList>
    </citation>
    <scope>NUCLEOTIDE SEQUENCE [LARGE SCALE GENOMIC DNA]</scope>
    <source>
        <strain evidence="2">W744_W776</strain>
    </source>
</reference>
<accession>A0AAV6TSP6</accession>
<organism evidence="2 3">
    <name type="scientific">Oedothorax gibbosus</name>
    <dbReference type="NCBI Taxonomy" id="931172"/>
    <lineage>
        <taxon>Eukaryota</taxon>
        <taxon>Metazoa</taxon>
        <taxon>Ecdysozoa</taxon>
        <taxon>Arthropoda</taxon>
        <taxon>Chelicerata</taxon>
        <taxon>Arachnida</taxon>
        <taxon>Araneae</taxon>
        <taxon>Araneomorphae</taxon>
        <taxon>Entelegynae</taxon>
        <taxon>Araneoidea</taxon>
        <taxon>Linyphiidae</taxon>
        <taxon>Erigoninae</taxon>
        <taxon>Oedothorax</taxon>
    </lineage>
</organism>
<dbReference type="AlphaFoldDB" id="A0AAV6TSP6"/>
<evidence type="ECO:0000313" key="2">
    <source>
        <dbReference type="EMBL" id="KAG8174455.1"/>
    </source>
</evidence>
<evidence type="ECO:0000313" key="3">
    <source>
        <dbReference type="Proteomes" id="UP000827092"/>
    </source>
</evidence>
<dbReference type="Proteomes" id="UP000827092">
    <property type="component" value="Unassembled WGS sequence"/>
</dbReference>
<evidence type="ECO:0000256" key="1">
    <source>
        <dbReference type="SAM" id="SignalP"/>
    </source>
</evidence>
<dbReference type="EMBL" id="JAFNEN010001213">
    <property type="protein sequence ID" value="KAG8174455.1"/>
    <property type="molecule type" value="Genomic_DNA"/>
</dbReference>
<proteinExistence type="predicted"/>
<sequence>MMLITVIAALIVLVSLGDSFVKEVNTEPKRIVKRQHDDYKAEEQMYQQTLKILKETARKIFSATSKEWKEIGRKTLTDIKNIHQEHKQQTGNKYKFKVKDSFFRVYPKDQKEKVRVLPSVRPA</sequence>
<gene>
    <name evidence="2" type="ORF">JTE90_005361</name>
</gene>
<protein>
    <submittedName>
        <fullName evidence="2">Uncharacterized protein</fullName>
    </submittedName>
</protein>
<keyword evidence="1" id="KW-0732">Signal</keyword>
<comment type="caution">
    <text evidence="2">The sequence shown here is derived from an EMBL/GenBank/DDBJ whole genome shotgun (WGS) entry which is preliminary data.</text>
</comment>